<dbReference type="AlphaFoldDB" id="A0A2P5CXC7"/>
<name>A0A2P5CXC7_PARAD</name>
<feature type="non-terminal residue" evidence="1">
    <location>
        <position position="110"/>
    </location>
</feature>
<keyword evidence="2" id="KW-1185">Reference proteome</keyword>
<proteinExistence type="predicted"/>
<dbReference type="Proteomes" id="UP000237105">
    <property type="component" value="Unassembled WGS sequence"/>
</dbReference>
<evidence type="ECO:0000313" key="1">
    <source>
        <dbReference type="EMBL" id="PON65703.1"/>
    </source>
</evidence>
<sequence>MYCVVTNIRRLFSESMSYSFSAMHSAMDPRHRPPLVVLVRTQLSLCSALPSIGPNIDMATAPMNNHKATTMGDEAAIYALLLLLCFFKCHSLKGTYEYIGDIHILGTSER</sequence>
<evidence type="ECO:0000313" key="2">
    <source>
        <dbReference type="Proteomes" id="UP000237105"/>
    </source>
</evidence>
<organism evidence="1 2">
    <name type="scientific">Parasponia andersonii</name>
    <name type="common">Sponia andersonii</name>
    <dbReference type="NCBI Taxonomy" id="3476"/>
    <lineage>
        <taxon>Eukaryota</taxon>
        <taxon>Viridiplantae</taxon>
        <taxon>Streptophyta</taxon>
        <taxon>Embryophyta</taxon>
        <taxon>Tracheophyta</taxon>
        <taxon>Spermatophyta</taxon>
        <taxon>Magnoliopsida</taxon>
        <taxon>eudicotyledons</taxon>
        <taxon>Gunneridae</taxon>
        <taxon>Pentapetalae</taxon>
        <taxon>rosids</taxon>
        <taxon>fabids</taxon>
        <taxon>Rosales</taxon>
        <taxon>Cannabaceae</taxon>
        <taxon>Parasponia</taxon>
    </lineage>
</organism>
<gene>
    <name evidence="1" type="ORF">PanWU01x14_114460</name>
</gene>
<reference evidence="2" key="1">
    <citation type="submission" date="2016-06" db="EMBL/GenBank/DDBJ databases">
        <title>Parallel loss of symbiosis genes in relatives of nitrogen-fixing non-legume Parasponia.</title>
        <authorList>
            <person name="Van Velzen R."/>
            <person name="Holmer R."/>
            <person name="Bu F."/>
            <person name="Rutten L."/>
            <person name="Van Zeijl A."/>
            <person name="Liu W."/>
            <person name="Santuari L."/>
            <person name="Cao Q."/>
            <person name="Sharma T."/>
            <person name="Shen D."/>
            <person name="Roswanjaya Y."/>
            <person name="Wardhani T."/>
            <person name="Kalhor M.S."/>
            <person name="Jansen J."/>
            <person name="Van den Hoogen J."/>
            <person name="Gungor B."/>
            <person name="Hartog M."/>
            <person name="Hontelez J."/>
            <person name="Verver J."/>
            <person name="Yang W.-C."/>
            <person name="Schijlen E."/>
            <person name="Repin R."/>
            <person name="Schilthuizen M."/>
            <person name="Schranz E."/>
            <person name="Heidstra R."/>
            <person name="Miyata K."/>
            <person name="Fedorova E."/>
            <person name="Kohlen W."/>
            <person name="Bisseling T."/>
            <person name="Smit S."/>
            <person name="Geurts R."/>
        </authorList>
    </citation>
    <scope>NUCLEOTIDE SEQUENCE [LARGE SCALE GENOMIC DNA]</scope>
    <source>
        <strain evidence="2">cv. WU1-14</strain>
    </source>
</reference>
<comment type="caution">
    <text evidence="1">The sequence shown here is derived from an EMBL/GenBank/DDBJ whole genome shotgun (WGS) entry which is preliminary data.</text>
</comment>
<dbReference type="EMBL" id="JXTB01000085">
    <property type="protein sequence ID" value="PON65703.1"/>
    <property type="molecule type" value="Genomic_DNA"/>
</dbReference>
<protein>
    <submittedName>
        <fullName evidence="1">Uncharacterized protein</fullName>
    </submittedName>
</protein>
<accession>A0A2P5CXC7</accession>
<dbReference type="OrthoDB" id="10314156at2759"/>